<dbReference type="SUPFAM" id="SSF56300">
    <property type="entry name" value="Metallo-dependent phosphatases"/>
    <property type="match status" value="1"/>
</dbReference>
<dbReference type="CDD" id="cd00839">
    <property type="entry name" value="MPP_PAPs"/>
    <property type="match status" value="1"/>
</dbReference>
<accession>A0A1R2CGE7</accession>
<dbReference type="GO" id="GO:0046872">
    <property type="term" value="F:metal ion binding"/>
    <property type="evidence" value="ECO:0007669"/>
    <property type="project" value="InterPro"/>
</dbReference>
<feature type="domain" description="Purple acid phosphatase N-terminal" evidence="6">
    <location>
        <begin position="17"/>
        <end position="109"/>
    </location>
</feature>
<gene>
    <name evidence="7" type="ORF">SteCoe_10088</name>
</gene>
<keyword evidence="2" id="KW-0325">Glycoprotein</keyword>
<organism evidence="7 8">
    <name type="scientific">Stentor coeruleus</name>
    <dbReference type="NCBI Taxonomy" id="5963"/>
    <lineage>
        <taxon>Eukaryota</taxon>
        <taxon>Sar</taxon>
        <taxon>Alveolata</taxon>
        <taxon>Ciliophora</taxon>
        <taxon>Postciliodesmatophora</taxon>
        <taxon>Heterotrichea</taxon>
        <taxon>Heterotrichida</taxon>
        <taxon>Stentoridae</taxon>
        <taxon>Stentor</taxon>
    </lineage>
</organism>
<keyword evidence="1" id="KW-0732">Signal</keyword>
<proteinExistence type="inferred from homology"/>
<evidence type="ECO:0000259" key="4">
    <source>
        <dbReference type="Pfam" id="PF00149"/>
    </source>
</evidence>
<dbReference type="Gene3D" id="2.60.40.380">
    <property type="entry name" value="Purple acid phosphatase-like, N-terminal"/>
    <property type="match status" value="1"/>
</dbReference>
<dbReference type="Proteomes" id="UP000187209">
    <property type="component" value="Unassembled WGS sequence"/>
</dbReference>
<dbReference type="GO" id="GO:0003993">
    <property type="term" value="F:acid phosphatase activity"/>
    <property type="evidence" value="ECO:0007669"/>
    <property type="project" value="UniProtKB-EC"/>
</dbReference>
<dbReference type="InterPro" id="IPR015914">
    <property type="entry name" value="PAPs_N"/>
</dbReference>
<dbReference type="OrthoDB" id="45007at2759"/>
<dbReference type="EC" id="3.1.3.2" evidence="3"/>
<feature type="domain" description="Purple acid phosphatase C-terminal" evidence="5">
    <location>
        <begin position="356"/>
        <end position="417"/>
    </location>
</feature>
<protein>
    <recommendedName>
        <fullName evidence="3">Purple acid phosphatase</fullName>
        <ecNumber evidence="3">3.1.3.2</ecNumber>
    </recommendedName>
</protein>
<dbReference type="PANTHER" id="PTHR45867:SF10">
    <property type="entry name" value="PURPLE ACID PHOSPHATASE"/>
    <property type="match status" value="1"/>
</dbReference>
<dbReference type="EMBL" id="MPUH01000161">
    <property type="protein sequence ID" value="OMJ88020.1"/>
    <property type="molecule type" value="Genomic_DNA"/>
</dbReference>
<evidence type="ECO:0000259" key="5">
    <source>
        <dbReference type="Pfam" id="PF14008"/>
    </source>
</evidence>
<dbReference type="InterPro" id="IPR008963">
    <property type="entry name" value="Purple_acid_Pase-like_N"/>
</dbReference>
<comment type="similarity">
    <text evidence="3">Belongs to the metallophosphoesterase superfamily. Purple acid phosphatase family.</text>
</comment>
<dbReference type="InterPro" id="IPR041792">
    <property type="entry name" value="MPP_PAP"/>
</dbReference>
<dbReference type="Pfam" id="PF00149">
    <property type="entry name" value="Metallophos"/>
    <property type="match status" value="1"/>
</dbReference>
<feature type="domain" description="Calcineurin-like phosphoesterase" evidence="4">
    <location>
        <begin position="124"/>
        <end position="329"/>
    </location>
</feature>
<dbReference type="Pfam" id="PF14008">
    <property type="entry name" value="Metallophos_C"/>
    <property type="match status" value="1"/>
</dbReference>
<reference evidence="7 8" key="1">
    <citation type="submission" date="2016-11" db="EMBL/GenBank/DDBJ databases">
        <title>The macronuclear genome of Stentor coeruleus: a giant cell with tiny introns.</title>
        <authorList>
            <person name="Slabodnick M."/>
            <person name="Ruby J.G."/>
            <person name="Reiff S.B."/>
            <person name="Swart E.C."/>
            <person name="Gosai S."/>
            <person name="Prabakaran S."/>
            <person name="Witkowska E."/>
            <person name="Larue G.E."/>
            <person name="Fisher S."/>
            <person name="Freeman R.M."/>
            <person name="Gunawardena J."/>
            <person name="Chu W."/>
            <person name="Stover N.A."/>
            <person name="Gregory B.D."/>
            <person name="Nowacki M."/>
            <person name="Derisi J."/>
            <person name="Roy S.W."/>
            <person name="Marshall W.F."/>
            <person name="Sood P."/>
        </authorList>
    </citation>
    <scope>NUCLEOTIDE SEQUENCE [LARGE SCALE GENOMIC DNA]</scope>
    <source>
        <strain evidence="7">WM001</strain>
    </source>
</reference>
<sequence>MLITFLLFSQAQALFYPMQVHLSWTENPSEMRVTWQSRLNGKAKISYRPIFCGNSSDWTELEAETTRIDFGTEMYRYSFVHTGVMNNLSSDCHYEYSVSNGFFSSDNYVFYGRTPGQNKRSSYKLLVYGDLGTHEYGKKTFDLMKTMSETQEILGIFHMGDIGYNLDSQQGLIGDKFLNMIKPMASSHAYMTVPGNHEKANNYTAYKQRFIMPRNEANQNTSYFYSFDLGPVHYVLLNTNPYLKTSLKGERDTQTNWLKEDLKKANQNRVNVPWIVTLHHHLLYCSHDPSDSGSRKDCEIQASVIRHNLEEIYYENKVDLVLAGHVHHYERQASVYKNQTVYGDVDELNKHVNANAPIHIISGSAGNWIRKNDPAAPNPCLWTRFMSDDFGFGTLTVFNETTLLWEQFSSETNKMIDWVYIIKYLKKLDSLLS</sequence>
<evidence type="ECO:0000256" key="3">
    <source>
        <dbReference type="RuleBase" id="RU361203"/>
    </source>
</evidence>
<evidence type="ECO:0000259" key="6">
    <source>
        <dbReference type="Pfam" id="PF16656"/>
    </source>
</evidence>
<evidence type="ECO:0000256" key="1">
    <source>
        <dbReference type="ARBA" id="ARBA00022729"/>
    </source>
</evidence>
<dbReference type="InterPro" id="IPR025733">
    <property type="entry name" value="PAPs_C"/>
</dbReference>
<dbReference type="PANTHER" id="PTHR45867">
    <property type="entry name" value="PURPLE ACID PHOSPHATASE"/>
    <property type="match status" value="1"/>
</dbReference>
<dbReference type="Pfam" id="PF16656">
    <property type="entry name" value="Pur_ac_phosph_N"/>
    <property type="match status" value="1"/>
</dbReference>
<evidence type="ECO:0000313" key="8">
    <source>
        <dbReference type="Proteomes" id="UP000187209"/>
    </source>
</evidence>
<comment type="catalytic activity">
    <reaction evidence="3">
        <text>a phosphate monoester + H2O = an alcohol + phosphate</text>
        <dbReference type="Rhea" id="RHEA:15017"/>
        <dbReference type="ChEBI" id="CHEBI:15377"/>
        <dbReference type="ChEBI" id="CHEBI:30879"/>
        <dbReference type="ChEBI" id="CHEBI:43474"/>
        <dbReference type="ChEBI" id="CHEBI:67140"/>
        <dbReference type="EC" id="3.1.3.2"/>
    </reaction>
</comment>
<comment type="caution">
    <text evidence="7">The sequence shown here is derived from an EMBL/GenBank/DDBJ whole genome shotgun (WGS) entry which is preliminary data.</text>
</comment>
<dbReference type="InterPro" id="IPR029052">
    <property type="entry name" value="Metallo-depent_PP-like"/>
</dbReference>
<keyword evidence="3" id="KW-0378">Hydrolase</keyword>
<evidence type="ECO:0000313" key="7">
    <source>
        <dbReference type="EMBL" id="OMJ88020.1"/>
    </source>
</evidence>
<dbReference type="InterPro" id="IPR004843">
    <property type="entry name" value="Calcineurin-like_PHP"/>
</dbReference>
<dbReference type="AlphaFoldDB" id="A0A1R2CGE7"/>
<keyword evidence="8" id="KW-1185">Reference proteome</keyword>
<name>A0A1R2CGE7_9CILI</name>
<evidence type="ECO:0000256" key="2">
    <source>
        <dbReference type="ARBA" id="ARBA00023180"/>
    </source>
</evidence>
<dbReference type="Gene3D" id="3.60.21.10">
    <property type="match status" value="1"/>
</dbReference>
<dbReference type="SUPFAM" id="SSF49363">
    <property type="entry name" value="Purple acid phosphatase, N-terminal domain"/>
    <property type="match status" value="1"/>
</dbReference>